<organism evidence="1 2">
    <name type="scientific">Clostridium tepidiprofundi DSM 19306</name>
    <dbReference type="NCBI Taxonomy" id="1121338"/>
    <lineage>
        <taxon>Bacteria</taxon>
        <taxon>Bacillati</taxon>
        <taxon>Bacillota</taxon>
        <taxon>Clostridia</taxon>
        <taxon>Eubacteriales</taxon>
        <taxon>Clostridiaceae</taxon>
        <taxon>Clostridium</taxon>
    </lineage>
</organism>
<gene>
    <name evidence="1" type="ORF">CLTEP_25960</name>
</gene>
<evidence type="ECO:0000313" key="1">
    <source>
        <dbReference type="EMBL" id="KYH30531.1"/>
    </source>
</evidence>
<dbReference type="EMBL" id="LTBA01000068">
    <property type="protein sequence ID" value="KYH30531.1"/>
    <property type="molecule type" value="Genomic_DNA"/>
</dbReference>
<evidence type="ECO:0000313" key="2">
    <source>
        <dbReference type="Proteomes" id="UP000075531"/>
    </source>
</evidence>
<sequence length="83" mass="9900">MGYTLRKIQKTLKKIPETDAIFDNLKEVHNEIKNHDNILRISIDTKDRVKIGQFSRGGQFYWKINHKKLFLGKWVIILKFSQN</sequence>
<name>A0A151ASA3_9CLOT</name>
<dbReference type="Pfam" id="PF07592">
    <property type="entry name" value="DDE_Tnp_ISAZ013"/>
    <property type="match status" value="1"/>
</dbReference>
<reference evidence="1 2" key="1">
    <citation type="submission" date="2016-02" db="EMBL/GenBank/DDBJ databases">
        <title>Genome sequence of Clostridium tepidiprofundi DSM 19306.</title>
        <authorList>
            <person name="Poehlein A."/>
            <person name="Daniel R."/>
        </authorList>
    </citation>
    <scope>NUCLEOTIDE SEQUENCE [LARGE SCALE GENOMIC DNA]</scope>
    <source>
        <strain evidence="1 2">DSM 19306</strain>
    </source>
</reference>
<dbReference type="AlphaFoldDB" id="A0A151ASA3"/>
<keyword evidence="2" id="KW-1185">Reference proteome</keyword>
<dbReference type="InterPro" id="IPR011518">
    <property type="entry name" value="Transposase_36"/>
</dbReference>
<protein>
    <submittedName>
        <fullName evidence="1">Rhodopirellula transposase</fullName>
    </submittedName>
</protein>
<dbReference type="RefSeq" id="WP_066827338.1">
    <property type="nucleotide sequence ID" value="NZ_LTBA01000068.1"/>
</dbReference>
<proteinExistence type="predicted"/>
<dbReference type="STRING" id="1121338.CLTEP_25960"/>
<accession>A0A151ASA3</accession>
<comment type="caution">
    <text evidence="1">The sequence shown here is derived from an EMBL/GenBank/DDBJ whole genome shotgun (WGS) entry which is preliminary data.</text>
</comment>
<dbReference type="Proteomes" id="UP000075531">
    <property type="component" value="Unassembled WGS sequence"/>
</dbReference>
<dbReference type="PATRIC" id="fig|1121338.3.peg.2698"/>